<sequence>MIESMQKISPDRATLLAEQYQDDKKQKFIVYNIRRRSYILHSPYRYYFRFTRRQSVWNTPVVNIEDIADGNESTQALAEKITAAVNQHVEDTLSFKLKREFTLEDSRVMLEYYFDGKCYLAYYDYYLGRVCLIKERDKSDDFGTMIGERYYFIDDLHNVIQYKLGLGEDFIHGFIEHLTSNEKVEEFDGFEELNTAVHEYMTEEINSLENQIAEA</sequence>
<dbReference type="AlphaFoldDB" id="A0A347WN30"/>
<evidence type="ECO:0000313" key="1">
    <source>
        <dbReference type="EMBL" id="AXY26487.1"/>
    </source>
</evidence>
<evidence type="ECO:0000313" key="2">
    <source>
        <dbReference type="Proteomes" id="UP000263232"/>
    </source>
</evidence>
<gene>
    <name evidence="1" type="ORF">CL176_11050</name>
</gene>
<keyword evidence="2" id="KW-1185">Reference proteome</keyword>
<dbReference type="OrthoDB" id="2138826at2"/>
<name>A0A347WN30_9LACT</name>
<organism evidence="1 2">
    <name type="scientific">Suicoccus acidiformans</name>
    <dbReference type="NCBI Taxonomy" id="2036206"/>
    <lineage>
        <taxon>Bacteria</taxon>
        <taxon>Bacillati</taxon>
        <taxon>Bacillota</taxon>
        <taxon>Bacilli</taxon>
        <taxon>Lactobacillales</taxon>
        <taxon>Aerococcaceae</taxon>
        <taxon>Suicoccus</taxon>
    </lineage>
</organism>
<dbReference type="EMBL" id="CP023434">
    <property type="protein sequence ID" value="AXY26487.1"/>
    <property type="molecule type" value="Genomic_DNA"/>
</dbReference>
<protein>
    <submittedName>
        <fullName evidence="1">Uncharacterized protein</fullName>
    </submittedName>
</protein>
<proteinExistence type="predicted"/>
<dbReference type="Proteomes" id="UP000263232">
    <property type="component" value="Chromosome"/>
</dbReference>
<accession>A0A347WN30</accession>
<dbReference type="RefSeq" id="WP_118991343.1">
    <property type="nucleotide sequence ID" value="NZ_CP023434.1"/>
</dbReference>
<dbReference type="KEGG" id="abae:CL176_11050"/>
<reference evidence="1 2" key="1">
    <citation type="submission" date="2017-09" db="EMBL/GenBank/DDBJ databases">
        <title>Complete genome sequence of Oxytococcus suis strain ZY16052.</title>
        <authorList>
            <person name="Li F."/>
        </authorList>
    </citation>
    <scope>NUCLEOTIDE SEQUENCE [LARGE SCALE GENOMIC DNA]</scope>
    <source>
        <strain evidence="1 2">ZY16052</strain>
    </source>
</reference>